<keyword evidence="11 17" id="KW-0472">Membrane</keyword>
<accession>A0AAW1ZGI2</accession>
<evidence type="ECO:0000256" key="15">
    <source>
        <dbReference type="ARBA" id="ARBA00023224"/>
    </source>
</evidence>
<feature type="transmembrane region" description="Helical" evidence="17">
    <location>
        <begin position="590"/>
        <end position="610"/>
    </location>
</feature>
<dbReference type="GO" id="GO:0007608">
    <property type="term" value="P:sensory perception of smell"/>
    <property type="evidence" value="ECO:0007669"/>
    <property type="project" value="UniProtKB-KW"/>
</dbReference>
<keyword evidence="10" id="KW-0297">G-protein coupled receptor</keyword>
<dbReference type="Pfam" id="PF07562">
    <property type="entry name" value="NCD3G"/>
    <property type="match status" value="1"/>
</dbReference>
<feature type="transmembrane region" description="Helical" evidence="17">
    <location>
        <begin position="741"/>
        <end position="764"/>
    </location>
</feature>
<organism evidence="20 21">
    <name type="scientific">Culter alburnus</name>
    <name type="common">Topmouth culter</name>
    <dbReference type="NCBI Taxonomy" id="194366"/>
    <lineage>
        <taxon>Eukaryota</taxon>
        <taxon>Metazoa</taxon>
        <taxon>Chordata</taxon>
        <taxon>Craniata</taxon>
        <taxon>Vertebrata</taxon>
        <taxon>Euteleostomi</taxon>
        <taxon>Actinopterygii</taxon>
        <taxon>Neopterygii</taxon>
        <taxon>Teleostei</taxon>
        <taxon>Ostariophysi</taxon>
        <taxon>Cypriniformes</taxon>
        <taxon>Xenocyprididae</taxon>
        <taxon>Xenocypridinae</taxon>
        <taxon>Culter</taxon>
    </lineage>
</organism>
<keyword evidence="12" id="KW-1015">Disulfide bond</keyword>
<comment type="similarity">
    <text evidence="2">Belongs to the G-protein coupled receptor 3 family.</text>
</comment>
<evidence type="ECO:0000313" key="21">
    <source>
        <dbReference type="Proteomes" id="UP001479290"/>
    </source>
</evidence>
<evidence type="ECO:0000256" key="16">
    <source>
        <dbReference type="ARBA" id="ARBA00039774"/>
    </source>
</evidence>
<protein>
    <recommendedName>
        <fullName evidence="16">G-protein coupled receptor family C group 6 member A</fullName>
    </recommendedName>
</protein>
<name>A0AAW1ZGI2_CULAL</name>
<evidence type="ECO:0000256" key="17">
    <source>
        <dbReference type="SAM" id="Phobius"/>
    </source>
</evidence>
<feature type="transmembrane region" description="Helical" evidence="17">
    <location>
        <begin position="708"/>
        <end position="729"/>
    </location>
</feature>
<evidence type="ECO:0000256" key="10">
    <source>
        <dbReference type="ARBA" id="ARBA00023040"/>
    </source>
</evidence>
<evidence type="ECO:0000256" key="12">
    <source>
        <dbReference type="ARBA" id="ARBA00023157"/>
    </source>
</evidence>
<keyword evidence="21" id="KW-1185">Reference proteome</keyword>
<dbReference type="PANTHER" id="PTHR24061:SF506">
    <property type="entry name" value="G-PROTEIN COUPLED RECEPTOR FAMILY C GROUP 6 MEMBER A-LIKE PRECURSOR"/>
    <property type="match status" value="1"/>
</dbReference>
<evidence type="ECO:0000256" key="4">
    <source>
        <dbReference type="ARBA" id="ARBA00022475"/>
    </source>
</evidence>
<evidence type="ECO:0000256" key="14">
    <source>
        <dbReference type="ARBA" id="ARBA00023180"/>
    </source>
</evidence>
<keyword evidence="13" id="KW-0675">Receptor</keyword>
<dbReference type="Gene3D" id="2.10.50.30">
    <property type="entry name" value="GPCR, family 3, nine cysteines domain"/>
    <property type="match status" value="1"/>
</dbReference>
<dbReference type="EMBL" id="JAWDJR010000017">
    <property type="protein sequence ID" value="KAK9959988.1"/>
    <property type="molecule type" value="Genomic_DNA"/>
</dbReference>
<keyword evidence="8 18" id="KW-0732">Signal</keyword>
<evidence type="ECO:0000313" key="20">
    <source>
        <dbReference type="EMBL" id="KAK9959988.1"/>
    </source>
</evidence>
<dbReference type="Pfam" id="PF00003">
    <property type="entry name" value="7tm_3"/>
    <property type="match status" value="1"/>
</dbReference>
<feature type="transmembrane region" description="Helical" evidence="17">
    <location>
        <begin position="553"/>
        <end position="578"/>
    </location>
</feature>
<dbReference type="FunFam" id="2.10.50.30:FF:000004">
    <property type="entry name" value="Taste receptor type 1 member 3-like protein"/>
    <property type="match status" value="1"/>
</dbReference>
<keyword evidence="14" id="KW-0325">Glycoprotein</keyword>
<feature type="transmembrane region" description="Helical" evidence="17">
    <location>
        <begin position="661"/>
        <end position="682"/>
    </location>
</feature>
<keyword evidence="15" id="KW-0807">Transducer</keyword>
<keyword evidence="9 17" id="KW-1133">Transmembrane helix</keyword>
<dbReference type="InterPro" id="IPR038550">
    <property type="entry name" value="GPCR_3_9-Cys_sf"/>
</dbReference>
<reference evidence="20 21" key="1">
    <citation type="submission" date="2024-05" db="EMBL/GenBank/DDBJ databases">
        <title>A high-quality chromosomal-level genome assembly of Topmouth culter (Culter alburnus).</title>
        <authorList>
            <person name="Zhao H."/>
        </authorList>
    </citation>
    <scope>NUCLEOTIDE SEQUENCE [LARGE SCALE GENOMIC DNA]</scope>
    <source>
        <strain evidence="20">CATC2023</strain>
        <tissue evidence="20">Muscle</tissue>
    </source>
</reference>
<feature type="domain" description="G-protein coupled receptors family 3 profile" evidence="19">
    <location>
        <begin position="552"/>
        <end position="812"/>
    </location>
</feature>
<evidence type="ECO:0000256" key="5">
    <source>
        <dbReference type="ARBA" id="ARBA00022606"/>
    </source>
</evidence>
<evidence type="ECO:0000256" key="2">
    <source>
        <dbReference type="ARBA" id="ARBA00007242"/>
    </source>
</evidence>
<dbReference type="InterPro" id="IPR000068">
    <property type="entry name" value="GPCR_3_Ca_sens_rcpt-rel"/>
</dbReference>
<dbReference type="PROSITE" id="PS50259">
    <property type="entry name" value="G_PROTEIN_RECEP_F3_4"/>
    <property type="match status" value="1"/>
</dbReference>
<dbReference type="InterPro" id="IPR028082">
    <property type="entry name" value="Peripla_BP_I"/>
</dbReference>
<evidence type="ECO:0000256" key="8">
    <source>
        <dbReference type="ARBA" id="ARBA00022729"/>
    </source>
</evidence>
<evidence type="ECO:0000256" key="1">
    <source>
        <dbReference type="ARBA" id="ARBA00004651"/>
    </source>
</evidence>
<keyword evidence="5" id="KW-0716">Sensory transduction</keyword>
<dbReference type="FunFam" id="3.40.50.2300:FF:000152">
    <property type="entry name" value="G protein-coupled receptor class C group 6 member A"/>
    <property type="match status" value="1"/>
</dbReference>
<feature type="transmembrane region" description="Helical" evidence="17">
    <location>
        <begin position="622"/>
        <end position="640"/>
    </location>
</feature>
<feature type="chain" id="PRO_5043452697" description="G-protein coupled receptor family C group 6 member A" evidence="18">
    <location>
        <begin position="23"/>
        <end position="883"/>
    </location>
</feature>
<evidence type="ECO:0000256" key="3">
    <source>
        <dbReference type="ARBA" id="ARBA00011748"/>
    </source>
</evidence>
<dbReference type="PRINTS" id="PR00592">
    <property type="entry name" value="CASENSINGR"/>
</dbReference>
<dbReference type="InterPro" id="IPR011500">
    <property type="entry name" value="GPCR_3_9-Cys_dom"/>
</dbReference>
<feature type="signal peptide" evidence="18">
    <location>
        <begin position="1"/>
        <end position="22"/>
    </location>
</feature>
<dbReference type="PRINTS" id="PR00248">
    <property type="entry name" value="GPCRMGR"/>
</dbReference>
<comment type="caution">
    <text evidence="20">The sequence shown here is derived from an EMBL/GenBank/DDBJ whole genome shotgun (WGS) entry which is preliminary data.</text>
</comment>
<keyword evidence="6 17" id="KW-0812">Transmembrane</keyword>
<dbReference type="Pfam" id="PF01094">
    <property type="entry name" value="ANF_receptor"/>
    <property type="match status" value="1"/>
</dbReference>
<feature type="transmembrane region" description="Helical" evidence="17">
    <location>
        <begin position="770"/>
        <end position="791"/>
    </location>
</feature>
<proteinExistence type="inferred from homology"/>
<keyword evidence="7" id="KW-0552">Olfaction</keyword>
<dbReference type="InterPro" id="IPR001828">
    <property type="entry name" value="ANF_lig-bd_rcpt"/>
</dbReference>
<evidence type="ECO:0000256" key="6">
    <source>
        <dbReference type="ARBA" id="ARBA00022692"/>
    </source>
</evidence>
<keyword evidence="4" id="KW-1003">Cell membrane</keyword>
<sequence length="883" mass="99729">MYLQVFYRPLIGILILAGSGSACEYSPGICGAWADGDIRIGVLNSCHSKVQTLQVRERPEKYNCTELNLLSLVRTLAVVHTIETINNSSYLPGVRLGYYICDTCSDASKAIQSTEQLLAVNGTLSVQCELLERPNVKAIIGARFSEDSLAVARLLSLYMVPQISTTSSAQTLSDRVRYPAFLRTIPSDVHQTKALANFMKHFHWDWVGVVYGDDDYGKNALQSFLADAENLDICHAFKEVLPHYLAHDEIDNRIKEVAETIRSSEAKVVLLILKEELVSKLFKEMIRQNISRTWIASDAWSMSRNISQMDGINQVGDIFGFTFITGPNPGFKEFLHQLTLAPGSVNLFLEEYKQLGKDTGFLTEAVDISITYGERLAVWSIAHALKRLLNCSENDCPGERDFPPWKLLKELKKVNFTMDNQTFYFNASGNFMNGYDLINWQPQESTGQRRFVVVGNYNLTEKEVHIKAPISWSNPSNTIPISMCSDICPPGTAKKLLKTSCCHNCTKCLEGTYSNETNLPNCLPCENGTWSLKGWTSCKPKEEDYWKWDGPHAIVLLTFTALGYLLLFFSLIIFLVFFGEPVMKQAGGMMCFVIMAGLALSYTSVILFIGKPNVHICRGRQILYALGFSLAVSCILVKALRTFATFLPPYRLKRIKRFYNPPVIITCGTLIQVLICIFWMIFDSPVVETFQSDQSMLITVQCNEGSGIGFAIMLCYIALLAFICFSLAFKGRKVPQRFNETGHIILSMLVYLFVWVCFTPVYIAKINERYSIQAAAILVSCYGIIFCHFAPKWYMALCKKKEEISREAYIAKANNHIIDSIDLIPEITAEPKFMMGSQNTINSVDTGLGSIQLTRKELHQEYNIYNMEFPYQTIRKRPRRKSI</sequence>
<dbReference type="Proteomes" id="UP001479290">
    <property type="component" value="Unassembled WGS sequence"/>
</dbReference>
<gene>
    <name evidence="20" type="ORF">ABG768_010069</name>
</gene>
<comment type="subcellular location">
    <subcellularLocation>
        <location evidence="1">Cell membrane</location>
        <topology evidence="1">Multi-pass membrane protein</topology>
    </subcellularLocation>
</comment>
<evidence type="ECO:0000256" key="18">
    <source>
        <dbReference type="SAM" id="SignalP"/>
    </source>
</evidence>
<comment type="subunit">
    <text evidence="3">Homodimer; disulfide-linked.</text>
</comment>
<dbReference type="SUPFAM" id="SSF53822">
    <property type="entry name" value="Periplasmic binding protein-like I"/>
    <property type="match status" value="1"/>
</dbReference>
<dbReference type="GO" id="GO:0005886">
    <property type="term" value="C:plasma membrane"/>
    <property type="evidence" value="ECO:0007669"/>
    <property type="project" value="UniProtKB-SubCell"/>
</dbReference>
<dbReference type="InterPro" id="IPR000337">
    <property type="entry name" value="GPCR_3"/>
</dbReference>
<evidence type="ECO:0000259" key="19">
    <source>
        <dbReference type="PROSITE" id="PS50259"/>
    </source>
</evidence>
<evidence type="ECO:0000256" key="9">
    <source>
        <dbReference type="ARBA" id="ARBA00022989"/>
    </source>
</evidence>
<dbReference type="InterPro" id="IPR017978">
    <property type="entry name" value="GPCR_3_C"/>
</dbReference>
<evidence type="ECO:0000256" key="13">
    <source>
        <dbReference type="ARBA" id="ARBA00023170"/>
    </source>
</evidence>
<dbReference type="AlphaFoldDB" id="A0AAW1ZGI2"/>
<evidence type="ECO:0000256" key="11">
    <source>
        <dbReference type="ARBA" id="ARBA00023136"/>
    </source>
</evidence>
<dbReference type="PANTHER" id="PTHR24061">
    <property type="entry name" value="CALCIUM-SENSING RECEPTOR-RELATED"/>
    <property type="match status" value="1"/>
</dbReference>
<evidence type="ECO:0000256" key="7">
    <source>
        <dbReference type="ARBA" id="ARBA00022725"/>
    </source>
</evidence>
<dbReference type="GO" id="GO:0004930">
    <property type="term" value="F:G protein-coupled receptor activity"/>
    <property type="evidence" value="ECO:0007669"/>
    <property type="project" value="UniProtKB-KW"/>
</dbReference>
<dbReference type="Gene3D" id="3.40.50.2300">
    <property type="match status" value="2"/>
</dbReference>